<protein>
    <submittedName>
        <fullName evidence="2">Uncharacterized protein</fullName>
    </submittedName>
</protein>
<dbReference type="EMBL" id="BNED01000005">
    <property type="protein sequence ID" value="GHI76679.1"/>
    <property type="molecule type" value="Genomic_DNA"/>
</dbReference>
<keyword evidence="3" id="KW-1185">Reference proteome</keyword>
<accession>A0ABQ3T8I7</accession>
<proteinExistence type="predicted"/>
<sequence length="102" mass="10458">MGISLHRGRTAGQDTDPGTECAAPEPDASTVPESAERVDYLPGNGHPRRQGWSCSAARARSVSPRYGSRVEADRSGPDAGSSSAAGAVALGGRGDLRGIRLV</sequence>
<name>A0ABQ3T8I7_9ACTN</name>
<feature type="compositionally biased region" description="Low complexity" evidence="1">
    <location>
        <begin position="77"/>
        <end position="90"/>
    </location>
</feature>
<gene>
    <name evidence="2" type="ORF">Sspor_22400</name>
</gene>
<reference evidence="3" key="1">
    <citation type="submission" date="2023-07" db="EMBL/GenBank/DDBJ databases">
        <title>Whole genome shotgun sequence of Streptomyces spororaveus NBRC 15456.</title>
        <authorList>
            <person name="Komaki H."/>
            <person name="Tamura T."/>
        </authorList>
    </citation>
    <scope>NUCLEOTIDE SEQUENCE [LARGE SCALE GENOMIC DNA]</scope>
    <source>
        <strain evidence="3">NBRC 15456</strain>
    </source>
</reference>
<evidence type="ECO:0000313" key="2">
    <source>
        <dbReference type="EMBL" id="GHI76679.1"/>
    </source>
</evidence>
<evidence type="ECO:0000313" key="3">
    <source>
        <dbReference type="Proteomes" id="UP000608522"/>
    </source>
</evidence>
<feature type="region of interest" description="Disordered" evidence="1">
    <location>
        <begin position="1"/>
        <end position="102"/>
    </location>
</feature>
<organism evidence="2 3">
    <name type="scientific">Streptomyces spororaveus</name>
    <dbReference type="NCBI Taxonomy" id="284039"/>
    <lineage>
        <taxon>Bacteria</taxon>
        <taxon>Bacillati</taxon>
        <taxon>Actinomycetota</taxon>
        <taxon>Actinomycetes</taxon>
        <taxon>Kitasatosporales</taxon>
        <taxon>Streptomycetaceae</taxon>
        <taxon>Streptomyces</taxon>
    </lineage>
</organism>
<evidence type="ECO:0000256" key="1">
    <source>
        <dbReference type="SAM" id="MobiDB-lite"/>
    </source>
</evidence>
<dbReference type="Proteomes" id="UP000608522">
    <property type="component" value="Unassembled WGS sequence"/>
</dbReference>
<comment type="caution">
    <text evidence="2">The sequence shown here is derived from an EMBL/GenBank/DDBJ whole genome shotgun (WGS) entry which is preliminary data.</text>
</comment>